<organism evidence="10 11">
    <name type="scientific">Vibrio cholerae 2740-80</name>
    <dbReference type="NCBI Taxonomy" id="412614"/>
    <lineage>
        <taxon>Bacteria</taxon>
        <taxon>Pseudomonadati</taxon>
        <taxon>Pseudomonadota</taxon>
        <taxon>Gammaproteobacteria</taxon>
        <taxon>Vibrionales</taxon>
        <taxon>Vibrionaceae</taxon>
        <taxon>Vibrio</taxon>
    </lineage>
</organism>
<evidence type="ECO:0000256" key="4">
    <source>
        <dbReference type="ARBA" id="ARBA00029447"/>
    </source>
</evidence>
<reference evidence="10 11" key="1">
    <citation type="submission" date="2007-01" db="EMBL/GenBank/DDBJ databases">
        <authorList>
            <person name="Kobayashi T."/>
            <person name="Suzuki M."/>
            <person name="Inoue H."/>
            <person name="Itai R.N."/>
            <person name="Takahashi M."/>
            <person name="Nakanishi H."/>
            <person name="Mori S."/>
            <person name="Nishizawa N.K."/>
        </authorList>
    </citation>
    <scope>NUCLEOTIDE SEQUENCE [LARGE SCALE GENOMIC DNA]</scope>
    <source>
        <strain evidence="10 11">2740-80</strain>
    </source>
</reference>
<evidence type="ECO:0000256" key="6">
    <source>
        <dbReference type="SAM" id="Phobius"/>
    </source>
</evidence>
<dbReference type="CDD" id="cd06225">
    <property type="entry name" value="HAMP"/>
    <property type="match status" value="1"/>
</dbReference>
<dbReference type="GO" id="GO:0005886">
    <property type="term" value="C:plasma membrane"/>
    <property type="evidence" value="ECO:0007669"/>
    <property type="project" value="UniProtKB-SubCell"/>
</dbReference>
<dbReference type="PRINTS" id="PR00260">
    <property type="entry name" value="CHEMTRNSDUCR"/>
</dbReference>
<evidence type="ECO:0000256" key="2">
    <source>
        <dbReference type="ARBA" id="ARBA00022519"/>
    </source>
</evidence>
<feature type="transmembrane region" description="Helical" evidence="6">
    <location>
        <begin position="12"/>
        <end position="31"/>
    </location>
</feature>
<keyword evidence="6" id="KW-1133">Transmembrane helix</keyword>
<evidence type="ECO:0000313" key="10">
    <source>
        <dbReference type="EMBL" id="KNA60185.1"/>
    </source>
</evidence>
<dbReference type="FunFam" id="1.10.287.950:FF:000001">
    <property type="entry name" value="Methyl-accepting chemotaxis sensory transducer"/>
    <property type="match status" value="1"/>
</dbReference>
<evidence type="ECO:0000259" key="9">
    <source>
        <dbReference type="PROSITE" id="PS50885"/>
    </source>
</evidence>
<gene>
    <name evidence="10" type="ORF">VC274080_023191</name>
</gene>
<evidence type="ECO:0000256" key="1">
    <source>
        <dbReference type="ARBA" id="ARBA00004429"/>
    </source>
</evidence>
<proteinExistence type="inferred from homology"/>
<comment type="similarity">
    <text evidence="4">Belongs to the methyl-accepting chemotaxis (MCP) protein family.</text>
</comment>
<dbReference type="PANTHER" id="PTHR32089:SF33">
    <property type="entry name" value="TOXIN COREGULATED PILUS BIOSYNTHESIS PROTEIN I"/>
    <property type="match status" value="1"/>
</dbReference>
<dbReference type="SUPFAM" id="SSF58104">
    <property type="entry name" value="Methyl-accepting chemotaxis protein (MCP) signaling domain"/>
    <property type="match status" value="1"/>
</dbReference>
<evidence type="ECO:0000256" key="3">
    <source>
        <dbReference type="ARBA" id="ARBA00023224"/>
    </source>
</evidence>
<comment type="caution">
    <text evidence="10">The sequence shown here is derived from an EMBL/GenBank/DDBJ whole genome shotgun (WGS) entry which is preliminary data.</text>
</comment>
<dbReference type="CDD" id="cd11386">
    <property type="entry name" value="MCP_signal"/>
    <property type="match status" value="1"/>
</dbReference>
<dbReference type="Pfam" id="PF00672">
    <property type="entry name" value="HAMP"/>
    <property type="match status" value="1"/>
</dbReference>
<feature type="transmembrane region" description="Helical" evidence="6">
    <location>
        <begin position="200"/>
        <end position="221"/>
    </location>
</feature>
<dbReference type="RefSeq" id="WP_001895503.1">
    <property type="nucleotide sequence ID" value="NZ_CP016325.1"/>
</dbReference>
<keyword evidence="2" id="KW-0997">Cell inner membrane</keyword>
<dbReference type="Gene3D" id="1.10.287.950">
    <property type="entry name" value="Methyl-accepting chemotaxis protein"/>
    <property type="match status" value="1"/>
</dbReference>
<dbReference type="Pfam" id="PF00015">
    <property type="entry name" value="MCPsignal"/>
    <property type="match status" value="1"/>
</dbReference>
<dbReference type="PANTHER" id="PTHR32089">
    <property type="entry name" value="METHYL-ACCEPTING CHEMOTAXIS PROTEIN MCPB"/>
    <property type="match status" value="1"/>
</dbReference>
<evidence type="ECO:0000259" key="8">
    <source>
        <dbReference type="PROSITE" id="PS50192"/>
    </source>
</evidence>
<dbReference type="Proteomes" id="UP000003017">
    <property type="component" value="Unassembled WGS sequence"/>
</dbReference>
<dbReference type="EMBL" id="AAUT02000013">
    <property type="protein sequence ID" value="KNA60185.1"/>
    <property type="molecule type" value="Genomic_DNA"/>
</dbReference>
<feature type="domain" description="T-SNARE coiled-coil homology" evidence="8">
    <location>
        <begin position="462"/>
        <end position="524"/>
    </location>
</feature>
<evidence type="ECO:0000256" key="5">
    <source>
        <dbReference type="PROSITE-ProRule" id="PRU00284"/>
    </source>
</evidence>
<protein>
    <submittedName>
        <fullName evidence="10">Methyl-accepting chemotaxis protein</fullName>
    </submittedName>
</protein>
<dbReference type="PROSITE" id="PS50111">
    <property type="entry name" value="CHEMOTAXIS_TRANSDUC_2"/>
    <property type="match status" value="1"/>
</dbReference>
<dbReference type="SMART" id="SM00304">
    <property type="entry name" value="HAMP"/>
    <property type="match status" value="1"/>
</dbReference>
<dbReference type="InterPro" id="IPR000727">
    <property type="entry name" value="T_SNARE_dom"/>
</dbReference>
<dbReference type="InterPro" id="IPR004090">
    <property type="entry name" value="Chemotax_Me-accpt_rcpt"/>
</dbReference>
<reference evidence="10 11" key="2">
    <citation type="submission" date="2010-08" db="EMBL/GenBank/DDBJ databases">
        <title>The Genome Sequence of Vibrio cholerae strain 2740-80.</title>
        <authorList>
            <consortium name="The Broad Institute Genome Sequencing Platform"/>
            <person name="Colwell R."/>
            <person name="Young S.K."/>
            <person name="Zeng Q."/>
            <person name="Alvarado L."/>
            <person name="Berlin A."/>
            <person name="Chapman S."/>
            <person name="Chen Z."/>
            <person name="Freedman E."/>
            <person name="Gellesch M."/>
            <person name="Goldberg J."/>
            <person name="Griggs A."/>
            <person name="Gujja S."/>
            <person name="Heilman E."/>
            <person name="Heiman D."/>
            <person name="Howarth C."/>
            <person name="Larson L."/>
            <person name="Mehta T."/>
            <person name="Neiman D.N."/>
            <person name="Park D."/>
            <person name="Pearson M."/>
            <person name="Roberts A."/>
            <person name="Saif S."/>
            <person name="Shenoy N."/>
            <person name="Sisk P."/>
            <person name="Stolte C."/>
            <person name="Sykes S."/>
            <person name="White J."/>
            <person name="Yandava C."/>
            <person name="Borodovsky M."/>
            <person name="Heidelberg J."/>
            <person name="Haas B."/>
            <person name="Nusbaum C."/>
            <person name="Birren B."/>
        </authorList>
    </citation>
    <scope>NUCLEOTIDE SEQUENCE [LARGE SCALE GENOMIC DNA]</scope>
    <source>
        <strain evidence="10 11">2740-80</strain>
    </source>
</reference>
<keyword evidence="3 5" id="KW-0807">Transducer</keyword>
<dbReference type="PROSITE" id="PS50192">
    <property type="entry name" value="T_SNARE"/>
    <property type="match status" value="1"/>
</dbReference>
<dbReference type="GO" id="GO:0007165">
    <property type="term" value="P:signal transduction"/>
    <property type="evidence" value="ECO:0007669"/>
    <property type="project" value="UniProtKB-KW"/>
</dbReference>
<keyword evidence="2" id="KW-1003">Cell membrane</keyword>
<feature type="domain" description="Methyl-accepting transducer" evidence="7">
    <location>
        <begin position="275"/>
        <end position="511"/>
    </location>
</feature>
<dbReference type="InterPro" id="IPR003660">
    <property type="entry name" value="HAMP_dom"/>
</dbReference>
<evidence type="ECO:0000313" key="11">
    <source>
        <dbReference type="Proteomes" id="UP000003017"/>
    </source>
</evidence>
<dbReference type="InterPro" id="IPR004089">
    <property type="entry name" value="MCPsignal_dom"/>
</dbReference>
<name>A0A0K9UV73_VIBCL</name>
<dbReference type="SMART" id="SM00283">
    <property type="entry name" value="MA"/>
    <property type="match status" value="1"/>
</dbReference>
<keyword evidence="6" id="KW-0812">Transmembrane</keyword>
<keyword evidence="6" id="KW-0472">Membrane</keyword>
<accession>A0A0K9UV73</accession>
<dbReference type="GO" id="GO:0004888">
    <property type="term" value="F:transmembrane signaling receptor activity"/>
    <property type="evidence" value="ECO:0007669"/>
    <property type="project" value="InterPro"/>
</dbReference>
<feature type="domain" description="HAMP" evidence="9">
    <location>
        <begin position="218"/>
        <end position="270"/>
    </location>
</feature>
<dbReference type="PROSITE" id="PS50885">
    <property type="entry name" value="HAMP"/>
    <property type="match status" value="1"/>
</dbReference>
<dbReference type="GO" id="GO:0006935">
    <property type="term" value="P:chemotaxis"/>
    <property type="evidence" value="ECO:0007669"/>
    <property type="project" value="InterPro"/>
</dbReference>
<evidence type="ECO:0000259" key="7">
    <source>
        <dbReference type="PROSITE" id="PS50111"/>
    </source>
</evidence>
<comment type="subcellular location">
    <subcellularLocation>
        <location evidence="1">Cell inner membrane</location>
        <topology evidence="1">Multi-pass membrane protein</topology>
    </subcellularLocation>
</comment>
<dbReference type="AlphaFoldDB" id="A0A0K9UV73"/>
<sequence length="547" mass="59969">MRQLLSGLSIKLQVVVPVFFTLLLLIIGITFSTSSLKTAFHQVTVSTEQLITDKDNLTTLIDNTYAMRISAIYSLFRPAEVTALPNVLKEKQTENLALLRSLADNPELKNEVAGLTQAMQRYVDYSIQTMIPLLNIEHSDQEKDERFTAQYEQATAEYRKVGNEMIKAIDVLSNRLNQVAMTTIDESEHEHDSVMSQSTFALIGILLVAALSSWLLAGIIVTPIRQLQQTVREIAKGNLLVKAQEEGNNEITLLARDVNATVTQLRQTVESLVRISTDVASASTELATVMTQASVNSDQEKQEVEQVASAVNQLQSTAQSVTDHAHSADGAAQQANQLASQSLRMFEESHRATAKMADQLREAAQVVNQLKEQSERIGNVTEVIRSISEQTNLLALNAAIEAARAGESGRGFAVVADEVRMLAARTQTSTQEIQAIIEELQNQSNTANSSMHSSLSLLEQNQSLAAKVSASLTEINHSISALGQINAQVATASEEQSQVTKDINRNLSNIYELVSQNVTSITQSAAASHELSDLAEQQHQQLQYFRV</sequence>